<dbReference type="KEGG" id="hav:AT03_12535"/>
<dbReference type="RefSeq" id="WP_025797032.1">
    <property type="nucleotide sequence ID" value="NZ_CP009706.1"/>
</dbReference>
<accession>A0A097R328</accession>
<dbReference type="OrthoDB" id="9882527at2"/>
<name>A0A097R328_HAFAL</name>
<sequence>MPKKQVNFIQHDTIEDLSVCFIAYFERYGKPKKACFLAHLQTLYQMHTGVNFPTSGDHSHHLERLLSEATKAWHIYRYHTFDRPTNRNQNHLQAGRVFRVNNWSVRDLYQWSKKNSFDLFNHLKMRGAKKLQCVYLYDEEQPYYIRWRSAAAGIHPYDIIDFSWREISTYRLILSESLIVHNRCTGTENGICVHGNSYRSIRDAYESLMPNKSYGAICRLLRHGTTPDEAFDDGEWDRKKS</sequence>
<dbReference type="eggNOG" id="ENOG50341F5">
    <property type="taxonomic scope" value="Bacteria"/>
</dbReference>
<protein>
    <submittedName>
        <fullName evidence="1">Uncharacterized protein</fullName>
    </submittedName>
</protein>
<dbReference type="PATRIC" id="fig|1453496.5.peg.2548"/>
<dbReference type="AlphaFoldDB" id="A0A097R328"/>
<dbReference type="HOGENOM" id="CLU_1150590_0_0_6"/>
<reference evidence="1 2" key="1">
    <citation type="journal article" date="2014" name="Gut Pathog.">
        <title>Gene clusters of Hafnia alvei strain FB1 important in survival and pathogenesis: a draft genome perspective.</title>
        <authorList>
            <person name="Tan J.Y."/>
            <person name="Yin W.F."/>
            <person name="Chan K.G."/>
        </authorList>
    </citation>
    <scope>NUCLEOTIDE SEQUENCE [LARGE SCALE GENOMIC DNA]</scope>
    <source>
        <strain evidence="1 2">FB1</strain>
    </source>
</reference>
<dbReference type="EMBL" id="CP009706">
    <property type="protein sequence ID" value="AIU73130.1"/>
    <property type="molecule type" value="Genomic_DNA"/>
</dbReference>
<organism evidence="1 2">
    <name type="scientific">Hafnia alvei FB1</name>
    <dbReference type="NCBI Taxonomy" id="1453496"/>
    <lineage>
        <taxon>Bacteria</taxon>
        <taxon>Pseudomonadati</taxon>
        <taxon>Pseudomonadota</taxon>
        <taxon>Gammaproteobacteria</taxon>
        <taxon>Enterobacterales</taxon>
        <taxon>Hafniaceae</taxon>
        <taxon>Hafnia</taxon>
    </lineage>
</organism>
<proteinExistence type="predicted"/>
<keyword evidence="2" id="KW-1185">Reference proteome</keyword>
<evidence type="ECO:0000313" key="1">
    <source>
        <dbReference type="EMBL" id="AIU73130.1"/>
    </source>
</evidence>
<gene>
    <name evidence="1" type="ORF">AT03_12535</name>
</gene>
<dbReference type="Proteomes" id="UP000029986">
    <property type="component" value="Chromosome"/>
</dbReference>
<evidence type="ECO:0000313" key="2">
    <source>
        <dbReference type="Proteomes" id="UP000029986"/>
    </source>
</evidence>